<organism evidence="1">
    <name type="scientific">Anguilla anguilla</name>
    <name type="common">European freshwater eel</name>
    <name type="synonym">Muraena anguilla</name>
    <dbReference type="NCBI Taxonomy" id="7936"/>
    <lineage>
        <taxon>Eukaryota</taxon>
        <taxon>Metazoa</taxon>
        <taxon>Chordata</taxon>
        <taxon>Craniata</taxon>
        <taxon>Vertebrata</taxon>
        <taxon>Euteleostomi</taxon>
        <taxon>Actinopterygii</taxon>
        <taxon>Neopterygii</taxon>
        <taxon>Teleostei</taxon>
        <taxon>Anguilliformes</taxon>
        <taxon>Anguillidae</taxon>
        <taxon>Anguilla</taxon>
    </lineage>
</organism>
<accession>A0A0E9S5U0</accession>
<dbReference type="AlphaFoldDB" id="A0A0E9S5U0"/>
<sequence>MTIPNSTTFCRRCLIILQFKKNQLTYIIMYELVRKQ</sequence>
<evidence type="ECO:0000313" key="1">
    <source>
        <dbReference type="EMBL" id="JAH36754.1"/>
    </source>
</evidence>
<reference evidence="1" key="1">
    <citation type="submission" date="2014-11" db="EMBL/GenBank/DDBJ databases">
        <authorList>
            <person name="Amaro Gonzalez C."/>
        </authorList>
    </citation>
    <scope>NUCLEOTIDE SEQUENCE</scope>
</reference>
<proteinExistence type="predicted"/>
<protein>
    <submittedName>
        <fullName evidence="1">Uncharacterized protein</fullName>
    </submittedName>
</protein>
<dbReference type="EMBL" id="GBXM01071823">
    <property type="protein sequence ID" value="JAH36754.1"/>
    <property type="molecule type" value="Transcribed_RNA"/>
</dbReference>
<reference evidence="1" key="2">
    <citation type="journal article" date="2015" name="Fish Shellfish Immunol.">
        <title>Early steps in the European eel (Anguilla anguilla)-Vibrio vulnificus interaction in the gills: Role of the RtxA13 toxin.</title>
        <authorList>
            <person name="Callol A."/>
            <person name="Pajuelo D."/>
            <person name="Ebbesson L."/>
            <person name="Teles M."/>
            <person name="MacKenzie S."/>
            <person name="Amaro C."/>
        </authorList>
    </citation>
    <scope>NUCLEOTIDE SEQUENCE</scope>
</reference>
<name>A0A0E9S5U0_ANGAN</name>